<protein>
    <submittedName>
        <fullName evidence="1">Uncharacterized protein</fullName>
    </submittedName>
</protein>
<dbReference type="Proteomes" id="UP000194159">
    <property type="component" value="Chromosome"/>
</dbReference>
<reference evidence="1 2" key="1">
    <citation type="submission" date="2017-04" db="EMBL/GenBank/DDBJ databases">
        <title>Complete genome sequences of Rhizobium genomic linages associated to common bean (phaseolus vulgaris).</title>
        <authorList>
            <person name="Santamaria R.I."/>
            <person name="Bustos P."/>
            <person name="Perez-Carrascal O."/>
            <person name="Martinez-Flores I."/>
            <person name="Juarez S."/>
            <person name="Lozano L."/>
            <person name="Miranda F."/>
            <person name="Vinuesa P."/>
            <person name="Martinez-Romero E."/>
            <person name="Cevallos M.A."/>
            <person name="Romero D."/>
            <person name="Davila G."/>
            <person name="Gonzalez V."/>
        </authorList>
    </citation>
    <scope>NUCLEOTIDE SEQUENCE [LARGE SCALE GENOMIC DNA]</scope>
    <source>
        <strain evidence="1 2">NXC12</strain>
    </source>
</reference>
<accession>A0AAN1BEG6</accession>
<sequence>MPFAQAPTFGGGVDRELNRSNALGGWVRALGLALPSFALVDWGDGGMFVDKQQL</sequence>
<gene>
    <name evidence="1" type="ORF">NXC12_CH01404</name>
</gene>
<dbReference type="EMBL" id="CP020906">
    <property type="protein sequence ID" value="ARQ09472.1"/>
    <property type="molecule type" value="Genomic_DNA"/>
</dbReference>
<proteinExistence type="predicted"/>
<evidence type="ECO:0000313" key="2">
    <source>
        <dbReference type="Proteomes" id="UP000194159"/>
    </source>
</evidence>
<name>A0AAN1BEG6_RHIET</name>
<evidence type="ECO:0000313" key="1">
    <source>
        <dbReference type="EMBL" id="ARQ09472.1"/>
    </source>
</evidence>
<dbReference type="AlphaFoldDB" id="A0AAN1BEG6"/>
<organism evidence="1 2">
    <name type="scientific">Rhizobium etli</name>
    <dbReference type="NCBI Taxonomy" id="29449"/>
    <lineage>
        <taxon>Bacteria</taxon>
        <taxon>Pseudomonadati</taxon>
        <taxon>Pseudomonadota</taxon>
        <taxon>Alphaproteobacteria</taxon>
        <taxon>Hyphomicrobiales</taxon>
        <taxon>Rhizobiaceae</taxon>
        <taxon>Rhizobium/Agrobacterium group</taxon>
        <taxon>Rhizobium</taxon>
    </lineage>
</organism>